<dbReference type="Proteomes" id="UP000568751">
    <property type="component" value="Unassembled WGS sequence"/>
</dbReference>
<name>A0A853F0Y8_9GAMM</name>
<protein>
    <submittedName>
        <fullName evidence="1">Uncharacterized protein</fullName>
    </submittedName>
</protein>
<dbReference type="AlphaFoldDB" id="A0A853F0Y8"/>
<reference evidence="1 2" key="1">
    <citation type="submission" date="2020-05" db="EMBL/GenBank/DDBJ databases">
        <title>Horizontal transmission and recombination maintain forever young bacterial symbiont genomes.</title>
        <authorList>
            <person name="Russell S.L."/>
            <person name="Pepper-Tunick E."/>
            <person name="Svedberg J."/>
            <person name="Byrne A."/>
            <person name="Ruelas Castillo J."/>
            <person name="Vollmers C."/>
            <person name="Beinart R.A."/>
            <person name="Corbett-Detig R."/>
        </authorList>
    </citation>
    <scope>NUCLEOTIDE SEQUENCE [LARGE SCALE GENOMIC DNA]</scope>
    <source>
        <strain evidence="1">455</strain>
    </source>
</reference>
<evidence type="ECO:0000313" key="2">
    <source>
        <dbReference type="Proteomes" id="UP000568751"/>
    </source>
</evidence>
<sequence>MVAKQISEIIQNAKSRKVIFVASENLRIWNTRAKEHLEENVSAKMDLSEIMSNDADEILNKIQRFGNWTRLEKMSVKTAKLR</sequence>
<comment type="caution">
    <text evidence="1">The sequence shown here is derived from an EMBL/GenBank/DDBJ whole genome shotgun (WGS) entry which is preliminary data.</text>
</comment>
<accession>A0A853F0Y8</accession>
<proteinExistence type="predicted"/>
<gene>
    <name evidence="1" type="ORF">H0A76_04285</name>
</gene>
<organism evidence="1 2">
    <name type="scientific">Candidatus Thiodubiliella endoseptemdiera</name>
    <dbReference type="NCBI Taxonomy" id="2738886"/>
    <lineage>
        <taxon>Bacteria</taxon>
        <taxon>Pseudomonadati</taxon>
        <taxon>Pseudomonadota</taxon>
        <taxon>Gammaproteobacteria</taxon>
        <taxon>Candidatus Pseudothioglobaceae</taxon>
        <taxon>Candidatus Thiodubiliella</taxon>
    </lineage>
</organism>
<evidence type="ECO:0000313" key="1">
    <source>
        <dbReference type="EMBL" id="NYT27168.1"/>
    </source>
</evidence>
<dbReference type="EMBL" id="JACCHT010000001">
    <property type="protein sequence ID" value="NYT27168.1"/>
    <property type="molecule type" value="Genomic_DNA"/>
</dbReference>